<dbReference type="AlphaFoldDB" id="A0A8D8CPC5"/>
<dbReference type="EMBL" id="HBUE01126156">
    <property type="protein sequence ID" value="CAG6494872.1"/>
    <property type="molecule type" value="Transcribed_RNA"/>
</dbReference>
<evidence type="ECO:0000313" key="1">
    <source>
        <dbReference type="EMBL" id="CAG6494872.1"/>
    </source>
</evidence>
<name>A0A8D8CPC5_CULPI</name>
<accession>A0A8D8CPC5</accession>
<proteinExistence type="predicted"/>
<protein>
    <submittedName>
        <fullName evidence="1">(northern house mosquito) hypothetical protein</fullName>
    </submittedName>
</protein>
<organism evidence="1">
    <name type="scientific">Culex pipiens</name>
    <name type="common">House mosquito</name>
    <dbReference type="NCBI Taxonomy" id="7175"/>
    <lineage>
        <taxon>Eukaryota</taxon>
        <taxon>Metazoa</taxon>
        <taxon>Ecdysozoa</taxon>
        <taxon>Arthropoda</taxon>
        <taxon>Hexapoda</taxon>
        <taxon>Insecta</taxon>
        <taxon>Pterygota</taxon>
        <taxon>Neoptera</taxon>
        <taxon>Endopterygota</taxon>
        <taxon>Diptera</taxon>
        <taxon>Nematocera</taxon>
        <taxon>Culicoidea</taxon>
        <taxon>Culicidae</taxon>
        <taxon>Culicinae</taxon>
        <taxon>Culicini</taxon>
        <taxon>Culex</taxon>
        <taxon>Culex</taxon>
    </lineage>
</organism>
<sequence>MFANKGPALFAGKLVLGDLVVSWRDQDRPKVHTTKRAGRERFLDACWRMKSDDDDAACCCCWDEPSTRLWFPTWRDSRKSVSALLLLWSRRHINGCFIY</sequence>
<reference evidence="1" key="1">
    <citation type="submission" date="2021-05" db="EMBL/GenBank/DDBJ databases">
        <authorList>
            <person name="Alioto T."/>
            <person name="Alioto T."/>
            <person name="Gomez Garrido J."/>
        </authorList>
    </citation>
    <scope>NUCLEOTIDE SEQUENCE</scope>
</reference>